<dbReference type="InterPro" id="IPR000757">
    <property type="entry name" value="Beta-glucanase-like"/>
</dbReference>
<feature type="transmembrane region" description="Helical" evidence="2">
    <location>
        <begin position="113"/>
        <end position="132"/>
    </location>
</feature>
<dbReference type="PANTHER" id="PTHR10963">
    <property type="entry name" value="GLYCOSYL HYDROLASE-RELATED"/>
    <property type="match status" value="1"/>
</dbReference>
<evidence type="ECO:0000256" key="2">
    <source>
        <dbReference type="SAM" id="Phobius"/>
    </source>
</evidence>
<feature type="domain" description="GH16" evidence="3">
    <location>
        <begin position="246"/>
        <end position="489"/>
    </location>
</feature>
<dbReference type="EMBL" id="HBIX01017008">
    <property type="protein sequence ID" value="CAE0719528.1"/>
    <property type="molecule type" value="Transcribed_RNA"/>
</dbReference>
<dbReference type="GO" id="GO:0004553">
    <property type="term" value="F:hydrolase activity, hydrolyzing O-glycosyl compounds"/>
    <property type="evidence" value="ECO:0007669"/>
    <property type="project" value="InterPro"/>
</dbReference>
<dbReference type="PANTHER" id="PTHR10963:SF24">
    <property type="entry name" value="GLYCOSIDASE C21B10.07-RELATED"/>
    <property type="match status" value="1"/>
</dbReference>
<keyword evidence="2" id="KW-0472">Membrane</keyword>
<feature type="region of interest" description="Disordered" evidence="1">
    <location>
        <begin position="1"/>
        <end position="25"/>
    </location>
</feature>
<evidence type="ECO:0000256" key="1">
    <source>
        <dbReference type="SAM" id="MobiDB-lite"/>
    </source>
</evidence>
<feature type="region of interest" description="Disordered" evidence="1">
    <location>
        <begin position="242"/>
        <end position="264"/>
    </location>
</feature>
<keyword evidence="2" id="KW-1133">Transmembrane helix</keyword>
<evidence type="ECO:0000259" key="3">
    <source>
        <dbReference type="PROSITE" id="PS51762"/>
    </source>
</evidence>
<dbReference type="Pfam" id="PF26113">
    <property type="entry name" value="GH16_XgeA"/>
    <property type="match status" value="3"/>
</dbReference>
<dbReference type="SUPFAM" id="SSF49899">
    <property type="entry name" value="Concanavalin A-like lectins/glucanases"/>
    <property type="match status" value="1"/>
</dbReference>
<dbReference type="Gene3D" id="2.60.120.200">
    <property type="match status" value="2"/>
</dbReference>
<name>A0A7S4AL47_9STRA</name>
<accession>A0A7S4AL47</accession>
<organism evidence="4">
    <name type="scientific">Pseudo-nitzschia australis</name>
    <dbReference type="NCBI Taxonomy" id="44445"/>
    <lineage>
        <taxon>Eukaryota</taxon>
        <taxon>Sar</taxon>
        <taxon>Stramenopiles</taxon>
        <taxon>Ochrophyta</taxon>
        <taxon>Bacillariophyta</taxon>
        <taxon>Bacillariophyceae</taxon>
        <taxon>Bacillariophycidae</taxon>
        <taxon>Bacillariales</taxon>
        <taxon>Bacillariaceae</taxon>
        <taxon>Pseudo-nitzschia</taxon>
    </lineage>
</organism>
<dbReference type="InterPro" id="IPR013320">
    <property type="entry name" value="ConA-like_dom_sf"/>
</dbReference>
<feature type="compositionally biased region" description="Basic and acidic residues" evidence="1">
    <location>
        <begin position="242"/>
        <end position="251"/>
    </location>
</feature>
<proteinExistence type="predicted"/>
<evidence type="ECO:0000313" key="4">
    <source>
        <dbReference type="EMBL" id="CAE0719528.1"/>
    </source>
</evidence>
<dbReference type="GO" id="GO:0009251">
    <property type="term" value="P:glucan catabolic process"/>
    <property type="evidence" value="ECO:0007669"/>
    <property type="project" value="TreeGrafter"/>
</dbReference>
<protein>
    <recommendedName>
        <fullName evidence="3">GH16 domain-containing protein</fullName>
    </recommendedName>
</protein>
<dbReference type="PROSITE" id="PS51762">
    <property type="entry name" value="GH16_2"/>
    <property type="match status" value="1"/>
</dbReference>
<reference evidence="4" key="1">
    <citation type="submission" date="2021-01" db="EMBL/GenBank/DDBJ databases">
        <authorList>
            <person name="Corre E."/>
            <person name="Pelletier E."/>
            <person name="Niang G."/>
            <person name="Scheremetjew M."/>
            <person name="Finn R."/>
            <person name="Kale V."/>
            <person name="Holt S."/>
            <person name="Cochrane G."/>
            <person name="Meng A."/>
            <person name="Brown T."/>
            <person name="Cohen L."/>
        </authorList>
    </citation>
    <scope>NUCLEOTIDE SEQUENCE</scope>
    <source>
        <strain evidence="4">10249 10 AB</strain>
    </source>
</reference>
<sequence length="667" mass="74837">MASTLTPISTSTPTPTPSESQTETETLLRTTHSSLGRLRYTTIHIHTGTNNSKPKHSANSIAAVGNSTLVFGACDDDSLSADTQDEQQQQHSHNLCNTRKNIRSTRNTKTSSTILLLVIFATAIMVLTTLLGTTRRNLPVTTNNYAIESIATSDIGIGITTKPTKKDTTPIHDAKNKGVCLPPYDDDDDECYSGRYELVERHVGDAFLHHYDFYAGMDSGGSAGSQEYVGLKRAKELNLIRISGRDDKNNNDDDNDDDGDGEEHPFVILSASAASLSTTTRNAKDSDGTTPTTIQSLRLEGKRRFDRGLIVLDVDHVPNGCGVWPAFWTTDESSWPRNGEIDILETFNGRRTAKTTLHTSEHCAMRYGYGYDVYGDDSETTEGNERIEYTYPHTYRQPKRSEWTGHWEQSMPIPDWYCAAGLPLRGERRRKHNNSKGFLDLANDCWIHVPHDWANQGCVVDSNVTDSVGKTRNQLGGGIYVMEWDPANGYIRSWVFGRQRQRQRTASATKDRCGSHGGTIKTIPDNLRLSLKHGLKEDDFNDGVNVSNEKNSTQLDPSKWGRPYSHFVIGRNSSCSADHFANHRIVINLAFCGKVSGNLFAQDCPKLYEEFSKIHNDNKDEYVSRRMSPKEACESYLDSDIGRKMVEDEAYWKIRGVYLYQRTKEER</sequence>
<dbReference type="AlphaFoldDB" id="A0A7S4AL47"/>
<keyword evidence="2" id="KW-0812">Transmembrane</keyword>
<gene>
    <name evidence="4" type="ORF">PAUS00366_LOCUS12282</name>
</gene>
<feature type="compositionally biased region" description="Acidic residues" evidence="1">
    <location>
        <begin position="252"/>
        <end position="261"/>
    </location>
</feature>
<dbReference type="InterPro" id="IPR050546">
    <property type="entry name" value="Glycosyl_Hydrlase_16"/>
</dbReference>